<name>G4TV69_SERID</name>
<feature type="repeat" description="WD" evidence="2">
    <location>
        <begin position="1120"/>
        <end position="1161"/>
    </location>
</feature>
<dbReference type="PROSITE" id="PS50837">
    <property type="entry name" value="NACHT"/>
    <property type="match status" value="1"/>
</dbReference>
<evidence type="ECO:0000259" key="4">
    <source>
        <dbReference type="PROSITE" id="PS50837"/>
    </source>
</evidence>
<evidence type="ECO:0000313" key="5">
    <source>
        <dbReference type="EMBL" id="CCA75212.1"/>
    </source>
</evidence>
<evidence type="ECO:0000256" key="2">
    <source>
        <dbReference type="PROSITE-ProRule" id="PRU00221"/>
    </source>
</evidence>
<gene>
    <name evidence="5" type="ORF">PIIN_09196</name>
</gene>
<dbReference type="InterPro" id="IPR015943">
    <property type="entry name" value="WD40/YVTN_repeat-like_dom_sf"/>
</dbReference>
<evidence type="ECO:0000256" key="3">
    <source>
        <dbReference type="SAM" id="MobiDB-lite"/>
    </source>
</evidence>
<dbReference type="InParanoid" id="G4TV69"/>
<feature type="compositionally biased region" description="Polar residues" evidence="3">
    <location>
        <begin position="45"/>
        <end position="59"/>
    </location>
</feature>
<dbReference type="Gene3D" id="2.130.10.10">
    <property type="entry name" value="YVTN repeat-like/Quinoprotein amine dehydrogenase"/>
    <property type="match status" value="3"/>
</dbReference>
<dbReference type="PANTHER" id="PTHR10039">
    <property type="entry name" value="AMELOGENIN"/>
    <property type="match status" value="1"/>
</dbReference>
<dbReference type="InterPro" id="IPR007111">
    <property type="entry name" value="NACHT_NTPase"/>
</dbReference>
<dbReference type="InterPro" id="IPR027417">
    <property type="entry name" value="P-loop_NTPase"/>
</dbReference>
<evidence type="ECO:0000256" key="1">
    <source>
        <dbReference type="ARBA" id="ARBA00022737"/>
    </source>
</evidence>
<keyword evidence="6" id="KW-1185">Reference proteome</keyword>
<accession>G4TV69</accession>
<dbReference type="SMART" id="SM00320">
    <property type="entry name" value="WD40"/>
    <property type="match status" value="5"/>
</dbReference>
<keyword evidence="1" id="KW-0677">Repeat</keyword>
<evidence type="ECO:0000313" key="6">
    <source>
        <dbReference type="Proteomes" id="UP000007148"/>
    </source>
</evidence>
<dbReference type="eggNOG" id="KOG0266">
    <property type="taxonomic scope" value="Eukaryota"/>
</dbReference>
<dbReference type="Gene3D" id="3.40.50.300">
    <property type="entry name" value="P-loop containing nucleotide triphosphate hydrolases"/>
    <property type="match status" value="1"/>
</dbReference>
<dbReference type="PROSITE" id="PS50082">
    <property type="entry name" value="WD_REPEATS_2"/>
    <property type="match status" value="2"/>
</dbReference>
<dbReference type="InterPro" id="IPR056884">
    <property type="entry name" value="NPHP3-like_N"/>
</dbReference>
<dbReference type="InterPro" id="IPR001680">
    <property type="entry name" value="WD40_rpt"/>
</dbReference>
<feature type="region of interest" description="Disordered" evidence="3">
    <location>
        <begin position="23"/>
        <end position="73"/>
    </location>
</feature>
<sequence length="1537" mass="171017">MVRDPSPDDSCNFNMRRLVSKIKMKKKSSRIESSRDSSPNRLEAGSSTSSPFLSLQEPPTGNEPVIDESTTTYVKPAETLVSTDADLPNSSKTYEEICEWLQQGPSAANNISQVTSSSASLKATCIIVIQGVQLAKDVQDDDKEWDDLLQDAQMHADQIQQDIAKLETKPSNARILKAVKNYSETIGIMLDEAKDAMTVAKGRIDGDARLFPRTKIGKDTIKWLRGREKDAFAQYQSTLGESLAVMVDDISSLIENLREEVKPVTIAMGTEVEGALAFQYAYGTDLDQCEPGTRVDLLARIRQWGDNPNSEQVFWLKDAAGTGKSTIAATMANEWIRERRLAGRFFFSPNIELNKRIKYFCRTVAADVACQFPELRRHIEDVLSELPSMESRMDFTVQLSQAILEPIKQRGDDIAVFLVIDALDNCDIDDRGYLLKALLTKLPEIHHLKILLTSRPIQDIADILDQSTLVCGQGVHLLDINNPPNDDIAIYVHSKLQVYSIEDRQRVIDHAKGLFIWAATFCRTLLQTRWGERLLKHLAHEAITGSLDKLYLNVLRQAVDEEGKDDLKKILQVVISAFQPVSTNSIITLLPHVRRVNDLVQDIAGVIKDGHPDRPLKVLHPTFRDFIASNEKRANGFVLQLTPSHSLVAAACLDVLKQLSFDILGISKHDSFIPHNKNIDNVEELIETRTSAAMRYASSYWAHHIASSEEAWTDWDQVSSFLRTHLCSWLELMSWRRMVGSCHQALAQLHLKVRRDAVMGGPSTMDVLIVQHASQFLFRYQNIITEAALHTYTIPVAMAPKFSPLFNKSRPKTDLPSVEIITSHEETDWETHIVLTGQDDPISRVKISPDGSRAVTVGEGGSVSLWDIESGEKVGITLPKYSSTVILLIEAEFSPNATILAIGHSSDVLYLWEARTGRQIWKATLPSALRGSTNSNGVRFSPTKPYVAYATECYHAGRPTISETRFYNVDTGRQLQGMLTIEPSSTKFKISPDGARGVFIGYFERRRDRGVVTVIDMDTLQQIQQFEADHVPSSCISYSSSGAKVVISWPESHTVTSRPVPPLLLIDCNTGGVTDMTDDDSPPSFQALALQDGVCMVSLSTIDSTIIFWDMRNGRKLSTVSGQDDPLQFVWASTDGKHIATLSREQRIQVWDIGTGEERPTILSGYTGNFLTAHLSIDWNRLVVQASSEMRVFDLQAREPGLILPEAKRKGNPHVVFLSNGTSFILWSHSHELLELWDATDGLLCQNKISDMLSTDVVDLVSVAEVPGGMGIAYTRLNKGAMLVSLDSACKEPISLEDEDSTVYGGYISFTPSGSHMAISSSRGVQVWDYVTGKSLWKTTSLGLDAWFALSADGMKVAGVRYNYMYLFHTVGGQEFRMVGPLAWATAFNPAGDLLACVGPRELWIWDLRGPEPQVGTKLSTPTECSGKESLDFSSDGRFLILGSFVWEVEGTQLTSHISPKIPTSLKAYHRSFLTYYNGWIYTAFPPRPILPVPDHLKKTMGHFPRIESKGNVVILVTEAYKPFWIDCSAFVTRSSG</sequence>
<dbReference type="OrthoDB" id="1367865at2759"/>
<comment type="caution">
    <text evidence="5">The sequence shown here is derived from an EMBL/GenBank/DDBJ whole genome shotgun (WGS) entry which is preliminary data.</text>
</comment>
<dbReference type="STRING" id="1109443.G4TV69"/>
<keyword evidence="2" id="KW-0853">WD repeat</keyword>
<organism evidence="5 6">
    <name type="scientific">Serendipita indica (strain DSM 11827)</name>
    <name type="common">Root endophyte fungus</name>
    <name type="synonym">Piriformospora indica</name>
    <dbReference type="NCBI Taxonomy" id="1109443"/>
    <lineage>
        <taxon>Eukaryota</taxon>
        <taxon>Fungi</taxon>
        <taxon>Dikarya</taxon>
        <taxon>Basidiomycota</taxon>
        <taxon>Agaricomycotina</taxon>
        <taxon>Agaricomycetes</taxon>
        <taxon>Sebacinales</taxon>
        <taxon>Serendipitaceae</taxon>
        <taxon>Serendipita</taxon>
    </lineage>
</organism>
<dbReference type="Pfam" id="PF00400">
    <property type="entry name" value="WD40"/>
    <property type="match status" value="1"/>
</dbReference>
<dbReference type="InterPro" id="IPR011047">
    <property type="entry name" value="Quinoprotein_ADH-like_sf"/>
</dbReference>
<dbReference type="SUPFAM" id="SSF50998">
    <property type="entry name" value="Quinoprotein alcohol dehydrogenase-like"/>
    <property type="match status" value="1"/>
</dbReference>
<reference evidence="5 6" key="1">
    <citation type="journal article" date="2011" name="PLoS Pathog.">
        <title>Endophytic Life Strategies Decoded by Genome and Transcriptome Analyses of the Mutualistic Root Symbiont Piriformospora indica.</title>
        <authorList>
            <person name="Zuccaro A."/>
            <person name="Lahrmann U."/>
            <person name="Guldener U."/>
            <person name="Langen G."/>
            <person name="Pfiffi S."/>
            <person name="Biedenkopf D."/>
            <person name="Wong P."/>
            <person name="Samans B."/>
            <person name="Grimm C."/>
            <person name="Basiewicz M."/>
            <person name="Murat C."/>
            <person name="Martin F."/>
            <person name="Kogel K.H."/>
        </authorList>
    </citation>
    <scope>NUCLEOTIDE SEQUENCE [LARGE SCALE GENOMIC DNA]</scope>
    <source>
        <strain evidence="5 6">DSM 11827</strain>
    </source>
</reference>
<dbReference type="SUPFAM" id="SSF52540">
    <property type="entry name" value="P-loop containing nucleoside triphosphate hydrolases"/>
    <property type="match status" value="1"/>
</dbReference>
<dbReference type="Pfam" id="PF24883">
    <property type="entry name" value="NPHP3_N"/>
    <property type="match status" value="1"/>
</dbReference>
<dbReference type="Proteomes" id="UP000007148">
    <property type="component" value="Unassembled WGS sequence"/>
</dbReference>
<proteinExistence type="predicted"/>
<dbReference type="SUPFAM" id="SSF82171">
    <property type="entry name" value="DPP6 N-terminal domain-like"/>
    <property type="match status" value="1"/>
</dbReference>
<dbReference type="PROSITE" id="PS50294">
    <property type="entry name" value="WD_REPEATS_REGION"/>
    <property type="match status" value="1"/>
</dbReference>
<dbReference type="EMBL" id="CAFZ01000413">
    <property type="protein sequence ID" value="CCA75212.1"/>
    <property type="molecule type" value="Genomic_DNA"/>
</dbReference>
<dbReference type="HOGENOM" id="CLU_000288_6_3_1"/>
<protein>
    <submittedName>
        <fullName evidence="5">Related to WD-repeat protein, putative-Talaromyces stipitatus</fullName>
    </submittedName>
</protein>
<dbReference type="PANTHER" id="PTHR10039:SF17">
    <property type="entry name" value="FUNGAL STAND N-TERMINAL GOODBYE DOMAIN-CONTAINING PROTEIN-RELATED"/>
    <property type="match status" value="1"/>
</dbReference>
<feature type="domain" description="NACHT" evidence="4">
    <location>
        <begin position="312"/>
        <end position="456"/>
    </location>
</feature>
<feature type="repeat" description="WD" evidence="2">
    <location>
        <begin position="835"/>
        <end position="876"/>
    </location>
</feature>